<proteinExistence type="inferred from homology"/>
<reference evidence="8" key="1">
    <citation type="submission" date="2020-05" db="EMBL/GenBank/DDBJ databases">
        <title>Identification of trans-AT polyketide cluster in two marine bacteria, producers of a novel glutaramide-containing polyketide sesbanimide D and analogs.</title>
        <authorList>
            <person name="Kacar D."/>
            <person name="Rodriguez P."/>
            <person name="Canedo L."/>
            <person name="Gonzalez E."/>
            <person name="Galan B."/>
            <person name="De La Calle F."/>
            <person name="Garcia J.L."/>
        </authorList>
    </citation>
    <scope>NUCLEOTIDE SEQUENCE</scope>
    <source>
        <strain evidence="8">PHM038</strain>
    </source>
</reference>
<dbReference type="Proteomes" id="UP000598467">
    <property type="component" value="Unassembled WGS sequence"/>
</dbReference>
<dbReference type="Pfam" id="PF07886">
    <property type="entry name" value="BA14K"/>
    <property type="match status" value="1"/>
</dbReference>
<keyword evidence="7" id="KW-1133">Transmembrane helix</keyword>
<dbReference type="EMBL" id="JABFCZ010000025">
    <property type="protein sequence ID" value="MBD1548714.1"/>
    <property type="molecule type" value="Genomic_DNA"/>
</dbReference>
<evidence type="ECO:0000256" key="1">
    <source>
        <dbReference type="ARBA" id="ARBA00004167"/>
    </source>
</evidence>
<evidence type="ECO:0000313" key="8">
    <source>
        <dbReference type="EMBL" id="MBD1548714.1"/>
    </source>
</evidence>
<keyword evidence="5" id="KW-0430">Lectin</keyword>
<sequence>MIPAVHSLNRKPWLRNAARVAIAAIGLVAVSLSAAEAGGRHHGHYYRGGNDWGGAAAAGVIGLAAGAIIGSAFSGPGYYAGAPYYGGPVYYDPPPYRYLPPPYPYRSEAYVNPPRYYQPRYYQPRAYRPVQWSPEWIAYCARKYKSFNPRTGTYRTYSGRVRMCH</sequence>
<accession>A0A926P076</accession>
<evidence type="ECO:0000256" key="4">
    <source>
        <dbReference type="ARBA" id="ARBA00022475"/>
    </source>
</evidence>
<evidence type="ECO:0000256" key="7">
    <source>
        <dbReference type="SAM" id="Phobius"/>
    </source>
</evidence>
<comment type="function">
    <text evidence="6">Has immunoglobulin-binding and hemagglutination properties, and can bind to mannose. Essential for virulence. May be involved in LPS biosynthesis or polysaccharide transport.</text>
</comment>
<comment type="similarity">
    <text evidence="2">Belongs to the BA14k family.</text>
</comment>
<organism evidence="8 9">
    <name type="scientific">Roseibium aggregatum</name>
    <dbReference type="NCBI Taxonomy" id="187304"/>
    <lineage>
        <taxon>Bacteria</taxon>
        <taxon>Pseudomonadati</taxon>
        <taxon>Pseudomonadota</taxon>
        <taxon>Alphaproteobacteria</taxon>
        <taxon>Hyphomicrobiales</taxon>
        <taxon>Stappiaceae</taxon>
        <taxon>Roseibium</taxon>
    </lineage>
</organism>
<gene>
    <name evidence="8" type="ORF">HK439_20815</name>
</gene>
<keyword evidence="4" id="KW-1003">Cell membrane</keyword>
<dbReference type="RefSeq" id="WP_190293405.1">
    <property type="nucleotide sequence ID" value="NZ_JABFCZ010000025.1"/>
</dbReference>
<comment type="caution">
    <text evidence="8">The sequence shown here is derived from an EMBL/GenBank/DDBJ whole genome shotgun (WGS) entry which is preliminary data.</text>
</comment>
<dbReference type="InterPro" id="IPR012413">
    <property type="entry name" value="BA14K"/>
</dbReference>
<evidence type="ECO:0000256" key="3">
    <source>
        <dbReference type="ARBA" id="ARBA00020552"/>
    </source>
</evidence>
<evidence type="ECO:0000256" key="2">
    <source>
        <dbReference type="ARBA" id="ARBA00010270"/>
    </source>
</evidence>
<evidence type="ECO:0000313" key="9">
    <source>
        <dbReference type="Proteomes" id="UP000598467"/>
    </source>
</evidence>
<dbReference type="GO" id="GO:0030246">
    <property type="term" value="F:carbohydrate binding"/>
    <property type="evidence" value="ECO:0007669"/>
    <property type="project" value="UniProtKB-KW"/>
</dbReference>
<comment type="subcellular location">
    <subcellularLocation>
        <location evidence="1">Membrane</location>
        <topology evidence="1">Single-pass membrane protein</topology>
    </subcellularLocation>
</comment>
<evidence type="ECO:0000256" key="5">
    <source>
        <dbReference type="ARBA" id="ARBA00022734"/>
    </source>
</evidence>
<dbReference type="AlphaFoldDB" id="A0A926P076"/>
<keyword evidence="7" id="KW-0812">Transmembrane</keyword>
<protein>
    <recommendedName>
        <fullName evidence="3">Lectin-like protein BA14k</fullName>
    </recommendedName>
</protein>
<keyword evidence="7" id="KW-0472">Membrane</keyword>
<evidence type="ECO:0000256" key="6">
    <source>
        <dbReference type="ARBA" id="ARBA00025321"/>
    </source>
</evidence>
<feature type="transmembrane region" description="Helical" evidence="7">
    <location>
        <begin position="53"/>
        <end position="73"/>
    </location>
</feature>
<dbReference type="GO" id="GO:0016020">
    <property type="term" value="C:membrane"/>
    <property type="evidence" value="ECO:0007669"/>
    <property type="project" value="UniProtKB-SubCell"/>
</dbReference>
<name>A0A926P076_9HYPH</name>